<dbReference type="GO" id="GO:0006779">
    <property type="term" value="P:porphyrin-containing compound biosynthetic process"/>
    <property type="evidence" value="ECO:0007669"/>
    <property type="project" value="TreeGrafter"/>
</dbReference>
<evidence type="ECO:0000256" key="1">
    <source>
        <dbReference type="SAM" id="MobiDB-lite"/>
    </source>
</evidence>
<feature type="compositionally biased region" description="Low complexity" evidence="1">
    <location>
        <begin position="62"/>
        <end position="76"/>
    </location>
</feature>
<dbReference type="InterPro" id="IPR034505">
    <property type="entry name" value="Coproporphyrinogen-III_oxidase"/>
</dbReference>
<dbReference type="SFLD" id="SFLDG01065">
    <property type="entry name" value="anaerobic_coproporphyrinogen-I"/>
    <property type="match status" value="1"/>
</dbReference>
<feature type="region of interest" description="Disordered" evidence="1">
    <location>
        <begin position="62"/>
        <end position="119"/>
    </location>
</feature>
<dbReference type="InterPro" id="IPR006638">
    <property type="entry name" value="Elp3/MiaA/NifB-like_rSAM"/>
</dbReference>
<organism evidence="3 4">
    <name type="scientific">Enterocloster lavalensis</name>
    <dbReference type="NCBI Taxonomy" id="460384"/>
    <lineage>
        <taxon>Bacteria</taxon>
        <taxon>Bacillati</taxon>
        <taxon>Bacillota</taxon>
        <taxon>Clostridia</taxon>
        <taxon>Lachnospirales</taxon>
        <taxon>Lachnospiraceae</taxon>
        <taxon>Enterocloster</taxon>
    </lineage>
</organism>
<dbReference type="GO" id="GO:0003824">
    <property type="term" value="F:catalytic activity"/>
    <property type="evidence" value="ECO:0007669"/>
    <property type="project" value="InterPro"/>
</dbReference>
<dbReference type="PANTHER" id="PTHR13932">
    <property type="entry name" value="COPROPORPHYRINIGEN III OXIDASE"/>
    <property type="match status" value="1"/>
</dbReference>
<dbReference type="SMART" id="SM00729">
    <property type="entry name" value="Elp3"/>
    <property type="match status" value="1"/>
</dbReference>
<dbReference type="STRING" id="460384.SAMN05216313_107154"/>
<accession>A0A1I0F1F9</accession>
<dbReference type="Proteomes" id="UP000198508">
    <property type="component" value="Unassembled WGS sequence"/>
</dbReference>
<dbReference type="SFLD" id="SFLDG01082">
    <property type="entry name" value="B12-binding_domain_containing"/>
    <property type="match status" value="1"/>
</dbReference>
<evidence type="ECO:0000313" key="3">
    <source>
        <dbReference type="EMBL" id="SET51449.1"/>
    </source>
</evidence>
<reference evidence="4" key="1">
    <citation type="submission" date="2016-10" db="EMBL/GenBank/DDBJ databases">
        <authorList>
            <person name="Varghese N."/>
            <person name="Submissions S."/>
        </authorList>
    </citation>
    <scope>NUCLEOTIDE SEQUENCE [LARGE SCALE GENOMIC DNA]</scope>
    <source>
        <strain evidence="4">NLAE-zl-G277</strain>
    </source>
</reference>
<dbReference type="AlphaFoldDB" id="A0A1I0F1F9"/>
<dbReference type="PANTHER" id="PTHR13932:SF1">
    <property type="entry name" value="OXYGEN-INDEPENDENT COPROPORPHYRINOGEN-III OXIDASE-LIKE PROTEIN HEMZ"/>
    <property type="match status" value="1"/>
</dbReference>
<keyword evidence="4" id="KW-1185">Reference proteome</keyword>
<sequence length="533" mass="59721">MIGLLIQDNAFEQDIRELLMSFYPGETYAHEVKDGVAFYVESRLGDGEVRLLMWDDGADVSAAGGNSSRDGSGNSAEGRAEALAGDEPGGRAGVPAGDGVGTRSELQPPAPGFSLTMDNSAPADLSDHLGTKNVIKQMFYKMLCTRTGKTLPWGSLTGIRPTKIALSRLEEGWSEEEIRRYMKETYLASDEKVNLSVEIAAREKRLLEPLDYERGYSLYVGIPFCPTTCLYCSFTSYPIGKWKGRTGLYLEALFHELEYTAKKMEGRPLDTVYFGGGTPTSLEAGEIDSILCKLDQLFDLSRALEFTVEAGRPDSITREKLQVLRDHGITRISINPQTMNQSTLDLIGRRHTVEMVKERYYMAREMGFDNINMDLIMGLPQEGMDEVRRTLDEIRAMKPDSLTVHSLAIKRAARLNMFKEDYEGLTIQNTPEMIDLSAACARELGMEPYYLYRQKNMAGNFENVGYALPGKACIYNILIMEEMQTIVACGAGTTTKVVFPAENRRERCENVKEVEQYISRIDEMIGRKERILV</sequence>
<dbReference type="InterPro" id="IPR007197">
    <property type="entry name" value="rSAM"/>
</dbReference>
<protein>
    <submittedName>
        <fullName evidence="3">Oxygen-independent coproporphyrinogen-3 oxidase</fullName>
    </submittedName>
</protein>
<gene>
    <name evidence="3" type="ORF">SAMN05216313_107154</name>
</gene>
<dbReference type="NCBIfam" id="TIGR03994">
    <property type="entry name" value="rSAM_HemZ"/>
    <property type="match status" value="1"/>
</dbReference>
<dbReference type="InterPro" id="IPR023995">
    <property type="entry name" value="HemZ"/>
</dbReference>
<dbReference type="GO" id="GO:0051539">
    <property type="term" value="F:4 iron, 4 sulfur cluster binding"/>
    <property type="evidence" value="ECO:0007669"/>
    <property type="project" value="TreeGrafter"/>
</dbReference>
<feature type="compositionally biased region" description="Gly residues" evidence="1">
    <location>
        <begin position="90"/>
        <end position="100"/>
    </location>
</feature>
<evidence type="ECO:0000313" key="4">
    <source>
        <dbReference type="Proteomes" id="UP000198508"/>
    </source>
</evidence>
<dbReference type="InterPro" id="IPR023404">
    <property type="entry name" value="rSAM_horseshoe"/>
</dbReference>
<dbReference type="InterPro" id="IPR058240">
    <property type="entry name" value="rSAM_sf"/>
</dbReference>
<dbReference type="EMBL" id="FOIM01000007">
    <property type="protein sequence ID" value="SET51449.1"/>
    <property type="molecule type" value="Genomic_DNA"/>
</dbReference>
<dbReference type="GO" id="GO:0005737">
    <property type="term" value="C:cytoplasm"/>
    <property type="evidence" value="ECO:0007669"/>
    <property type="project" value="TreeGrafter"/>
</dbReference>
<dbReference type="SFLD" id="SFLDF00310">
    <property type="entry name" value="oxygen-independent_coproporphy"/>
    <property type="match status" value="1"/>
</dbReference>
<dbReference type="Pfam" id="PF04055">
    <property type="entry name" value="Radical_SAM"/>
    <property type="match status" value="1"/>
</dbReference>
<feature type="domain" description="Radical SAM core" evidence="2">
    <location>
        <begin position="210"/>
        <end position="447"/>
    </location>
</feature>
<dbReference type="CDD" id="cd01335">
    <property type="entry name" value="Radical_SAM"/>
    <property type="match status" value="1"/>
</dbReference>
<dbReference type="PROSITE" id="PS51918">
    <property type="entry name" value="RADICAL_SAM"/>
    <property type="match status" value="1"/>
</dbReference>
<dbReference type="Gene3D" id="3.80.30.20">
    <property type="entry name" value="tm_1862 like domain"/>
    <property type="match status" value="1"/>
</dbReference>
<dbReference type="RefSeq" id="WP_092362654.1">
    <property type="nucleotide sequence ID" value="NZ_FOIM01000007.1"/>
</dbReference>
<dbReference type="SFLD" id="SFLDS00029">
    <property type="entry name" value="Radical_SAM"/>
    <property type="match status" value="1"/>
</dbReference>
<dbReference type="SUPFAM" id="SSF102114">
    <property type="entry name" value="Radical SAM enzymes"/>
    <property type="match status" value="1"/>
</dbReference>
<name>A0A1I0F1F9_9FIRM</name>
<evidence type="ECO:0000259" key="2">
    <source>
        <dbReference type="PROSITE" id="PS51918"/>
    </source>
</evidence>
<proteinExistence type="predicted"/>